<reference evidence="3 4" key="1">
    <citation type="submission" date="2023-09" db="EMBL/GenBank/DDBJ databases">
        <title>Whole genome shotgun sequencing (WGS) of Bosea sp. ZW T0_25, isolated from stored onions (Allium cepa).</title>
        <authorList>
            <person name="Stoll D.A."/>
            <person name="Huch M."/>
        </authorList>
    </citation>
    <scope>NUCLEOTIDE SEQUENCE [LARGE SCALE GENOMIC DNA]</scope>
    <source>
        <strain evidence="3 4">ZW T0_25</strain>
    </source>
</reference>
<keyword evidence="4" id="KW-1185">Reference proteome</keyword>
<feature type="compositionally biased region" description="Polar residues" evidence="1">
    <location>
        <begin position="227"/>
        <end position="237"/>
    </location>
</feature>
<organism evidence="3 4">
    <name type="scientific">Bosea rubneri</name>
    <dbReference type="NCBI Taxonomy" id="3075434"/>
    <lineage>
        <taxon>Bacteria</taxon>
        <taxon>Pseudomonadati</taxon>
        <taxon>Pseudomonadota</taxon>
        <taxon>Alphaproteobacteria</taxon>
        <taxon>Hyphomicrobiales</taxon>
        <taxon>Boseaceae</taxon>
        <taxon>Bosea</taxon>
    </lineage>
</organism>
<gene>
    <name evidence="3" type="ORF">RKE40_13915</name>
</gene>
<keyword evidence="2" id="KW-0732">Signal</keyword>
<comment type="caution">
    <text evidence="3">The sequence shown here is derived from an EMBL/GenBank/DDBJ whole genome shotgun (WGS) entry which is preliminary data.</text>
</comment>
<evidence type="ECO:0000313" key="3">
    <source>
        <dbReference type="EMBL" id="MDU0340993.1"/>
    </source>
</evidence>
<accession>A0ABU3S867</accession>
<feature type="region of interest" description="Disordered" evidence="1">
    <location>
        <begin position="227"/>
        <end position="282"/>
    </location>
</feature>
<feature type="chain" id="PRO_5047297992" evidence="2">
    <location>
        <begin position="36"/>
        <end position="338"/>
    </location>
</feature>
<evidence type="ECO:0000313" key="4">
    <source>
        <dbReference type="Proteomes" id="UP001254257"/>
    </source>
</evidence>
<dbReference type="EMBL" id="JAWDID010000018">
    <property type="protein sequence ID" value="MDU0340993.1"/>
    <property type="molecule type" value="Genomic_DNA"/>
</dbReference>
<feature type="signal peptide" evidence="2">
    <location>
        <begin position="1"/>
        <end position="35"/>
    </location>
</feature>
<feature type="compositionally biased region" description="Low complexity" evidence="1">
    <location>
        <begin position="255"/>
        <end position="278"/>
    </location>
</feature>
<name>A0ABU3S867_9HYPH</name>
<dbReference type="Proteomes" id="UP001254257">
    <property type="component" value="Unassembled WGS sequence"/>
</dbReference>
<dbReference type="RefSeq" id="WP_316018832.1">
    <property type="nucleotide sequence ID" value="NZ_JAWDID010000018.1"/>
</dbReference>
<proteinExistence type="predicted"/>
<evidence type="ECO:0000256" key="2">
    <source>
        <dbReference type="SAM" id="SignalP"/>
    </source>
</evidence>
<sequence length="338" mass="35631">MGFQTDIVTAIRSESRKCLAVAALAILVSAGAALAQPDRDGAAASQMPSFTETAPAGAPKIAERPQSLRLEFSGRTVTIGVVQAAREIMTTGAIPFAPGSWEVTPEAQRAVGRLRNELRGNVPKGAPFAILVSGGDEVVNYRRARGLRTALIEQQLEEAAQIMIAARAAGEGQSADDGKVRVDLVPLDPSRCGGCGNTPFRTVALDTGVSKLVRATSEDVIIAASSPNTADKQSNEVTAVPLPAPRPRLSEERPAAAPVPAPQRARAARPEVPALDMPAAPPRPVARTAMVERDSYQAPKRQAARRRGCPLPDIIIDDYYPGGPLVGCDGSYGPRPRW</sequence>
<evidence type="ECO:0000256" key="1">
    <source>
        <dbReference type="SAM" id="MobiDB-lite"/>
    </source>
</evidence>
<protein>
    <submittedName>
        <fullName evidence="3">Uncharacterized protein</fullName>
    </submittedName>
</protein>